<keyword evidence="3" id="KW-0998">Cell outer membrane</keyword>
<evidence type="ECO:0000256" key="2">
    <source>
        <dbReference type="ARBA" id="ARBA00023136"/>
    </source>
</evidence>
<evidence type="ECO:0000256" key="4">
    <source>
        <dbReference type="PROSITE-ProRule" id="PRU00473"/>
    </source>
</evidence>
<evidence type="ECO:0000259" key="5">
    <source>
        <dbReference type="PROSITE" id="PS51123"/>
    </source>
</evidence>
<dbReference type="HOGENOM" id="CLU_074304_0_0_6"/>
<protein>
    <submittedName>
        <fullName evidence="6">OmpA family protein</fullName>
    </submittedName>
</protein>
<comment type="subcellular location">
    <subcellularLocation>
        <location evidence="1">Cell outer membrane</location>
    </subcellularLocation>
</comment>
<evidence type="ECO:0000313" key="7">
    <source>
        <dbReference type="Proteomes" id="UP000003213"/>
    </source>
</evidence>
<evidence type="ECO:0000256" key="3">
    <source>
        <dbReference type="ARBA" id="ARBA00023237"/>
    </source>
</evidence>
<dbReference type="InterPro" id="IPR006664">
    <property type="entry name" value="OMP_bac"/>
</dbReference>
<keyword evidence="2 4" id="KW-0472">Membrane</keyword>
<dbReference type="PATRIC" id="fig|1038924.3.peg.3873"/>
<dbReference type="InterPro" id="IPR036737">
    <property type="entry name" value="OmpA-like_sf"/>
</dbReference>
<dbReference type="PANTHER" id="PTHR30329">
    <property type="entry name" value="STATOR ELEMENT OF FLAGELLAR MOTOR COMPLEX"/>
    <property type="match status" value="1"/>
</dbReference>
<gene>
    <name evidence="6" type="ORF">PflSS101_4016</name>
</gene>
<evidence type="ECO:0000313" key="6">
    <source>
        <dbReference type="EMBL" id="EIK59171.1"/>
    </source>
</evidence>
<dbReference type="PANTHER" id="PTHR30329:SF21">
    <property type="entry name" value="LIPOPROTEIN YIAD-RELATED"/>
    <property type="match status" value="1"/>
</dbReference>
<reference evidence="6 7" key="1">
    <citation type="journal article" date="2012" name="PLoS Genet.">
        <title>Comparative Genomics of Plant-Associated Pseudomonas spp.: Insights into Diversity and Inheritance of Traits Involved in Multitrophic Interactions.</title>
        <authorList>
            <person name="Loper J.E."/>
            <person name="Hassan K.A."/>
            <person name="Mavrodi D.V."/>
            <person name="Davis E.W.II."/>
            <person name="Lim C.K."/>
            <person name="Shaffer B.T."/>
            <person name="Elbourne L.D."/>
            <person name="Stockwell V.O."/>
            <person name="Hartney S.L."/>
            <person name="Breakwell K."/>
            <person name="Henkels M.D."/>
            <person name="Tetu S.G."/>
            <person name="Rangel L.I."/>
            <person name="Kidarsa T.A."/>
            <person name="Wilson N.L."/>
            <person name="van de Mortel J.E."/>
            <person name="Song C."/>
            <person name="Blumhagen R."/>
            <person name="Radune D."/>
            <person name="Hostetler J.B."/>
            <person name="Brinkac L.M."/>
            <person name="Durkin A.S."/>
            <person name="Kluepfel D.A."/>
            <person name="Wechter W.P."/>
            <person name="Anderson A.J."/>
            <person name="Kim Y.C."/>
            <person name="Pierson L.S.III."/>
            <person name="Pierson E.A."/>
            <person name="Lindow S.E."/>
            <person name="Kobayashi D.Y."/>
            <person name="Raaijmakers J.M."/>
            <person name="Weller D.M."/>
            <person name="Thomashow L.S."/>
            <person name="Allen A.E."/>
            <person name="Paulsen I.T."/>
        </authorList>
    </citation>
    <scope>NUCLEOTIDE SEQUENCE [LARGE SCALE GENOMIC DNA]</scope>
    <source>
        <strain evidence="6 7">SS101</strain>
    </source>
</reference>
<proteinExistence type="predicted"/>
<dbReference type="SUPFAM" id="SSF103088">
    <property type="entry name" value="OmpA-like"/>
    <property type="match status" value="1"/>
</dbReference>
<dbReference type="GO" id="GO:0009279">
    <property type="term" value="C:cell outer membrane"/>
    <property type="evidence" value="ECO:0007669"/>
    <property type="project" value="UniProtKB-SubCell"/>
</dbReference>
<dbReference type="RefSeq" id="WP_003193401.1">
    <property type="nucleotide sequence ID" value="NZ_CM001513.1"/>
</dbReference>
<dbReference type="PROSITE" id="PS51123">
    <property type="entry name" value="OMPA_2"/>
    <property type="match status" value="1"/>
</dbReference>
<evidence type="ECO:0000256" key="1">
    <source>
        <dbReference type="ARBA" id="ARBA00004442"/>
    </source>
</evidence>
<dbReference type="Pfam" id="PF00691">
    <property type="entry name" value="OmpA"/>
    <property type="match status" value="1"/>
</dbReference>
<accession>I4K381</accession>
<name>I4K381_9PSED</name>
<dbReference type="AlphaFoldDB" id="I4K381"/>
<dbReference type="InterPro" id="IPR006665">
    <property type="entry name" value="OmpA-like"/>
</dbReference>
<sequence>MIKNSAGHWWRSLALGIIVSSGPFTQELYATPMATQSAKPYQSVSPVAADQAQVVYYRSALGIQHQGGAHVYIDREFHTSLLSGGYSAFCVAPGTHVLGAYLGDEPLYSGKSRDLFQATLQGGETYFLQVREDGITLPLAVERGQAETFLKTAHAQRHVLSRASKVEACRHYRFLETQKVADRDYSFTAQRLFLHGKLALSPSGKQVLKSFIEDLQKDGVPLREVHIEGHTDPLGNEAENQLLGLQRASAVREALIAQGLPQALISVSSSGHRDPVVDVCYGGRAEQRACYAPNNRVVLKVRSKTDLR</sequence>
<feature type="domain" description="OmpA-like" evidence="5">
    <location>
        <begin position="180"/>
        <end position="305"/>
    </location>
</feature>
<comment type="caution">
    <text evidence="6">The sequence shown here is derived from an EMBL/GenBank/DDBJ whole genome shotgun (WGS) entry which is preliminary data.</text>
</comment>
<dbReference type="PRINTS" id="PR01021">
    <property type="entry name" value="OMPADOMAIN"/>
</dbReference>
<dbReference type="Proteomes" id="UP000003213">
    <property type="component" value="Chromosome"/>
</dbReference>
<dbReference type="Gene3D" id="3.30.1330.60">
    <property type="entry name" value="OmpA-like domain"/>
    <property type="match status" value="1"/>
</dbReference>
<dbReference type="InterPro" id="IPR050330">
    <property type="entry name" value="Bact_OuterMem_StrucFunc"/>
</dbReference>
<dbReference type="CDD" id="cd07185">
    <property type="entry name" value="OmpA_C-like"/>
    <property type="match status" value="1"/>
</dbReference>
<dbReference type="EMBL" id="AHPN01000001">
    <property type="protein sequence ID" value="EIK59171.1"/>
    <property type="molecule type" value="Genomic_DNA"/>
</dbReference>
<organism evidence="6 7">
    <name type="scientific">Pseudomonas lactis</name>
    <dbReference type="NCBI Taxonomy" id="1615674"/>
    <lineage>
        <taxon>Bacteria</taxon>
        <taxon>Pseudomonadati</taxon>
        <taxon>Pseudomonadota</taxon>
        <taxon>Gammaproteobacteria</taxon>
        <taxon>Pseudomonadales</taxon>
        <taxon>Pseudomonadaceae</taxon>
        <taxon>Pseudomonas</taxon>
    </lineage>
</organism>